<proteinExistence type="inferred from homology"/>
<sequence length="340" mass="38953">MKDKVNAVVMPPSDVDNNTNGFIKFINPQCQEDDFCPENSLFQNDNECIKQQRDILNEQTAPFPILNDQCPTLDLSGSNDDLMLQNEIPLSESTNFQTVQLTPSSGDCSSFAMADNNKNDNDNYTDTNCFSKKKDISPSSRTPSVPHNEDAPEDSKAKKKAQNRAAQKAFRERKEARMKELQDKLLESERNRQSLLKEIEELRKVNTEINAENRLLLRSGNEKFPRDLIDDTDHKYSFPTKDEFFTSMVLEGKLNNKGMYSLKDNEVIMKQNTQYTDEAGRQVLTVPATWEYLYKLSEDRDFDVTYVMSKLQGQECCHTHGPAYPRNLIDFLAEEAALNE</sequence>
<evidence type="ECO:0000256" key="1">
    <source>
        <dbReference type="ARBA" id="ARBA00004123"/>
    </source>
</evidence>
<evidence type="ECO:0000256" key="3">
    <source>
        <dbReference type="ARBA" id="ARBA00023159"/>
    </source>
</evidence>
<dbReference type="SMART" id="SM00338">
    <property type="entry name" value="BRLZ"/>
    <property type="match status" value="1"/>
</dbReference>
<comment type="subcellular location">
    <subcellularLocation>
        <location evidence="1">Nucleus</location>
    </subcellularLocation>
</comment>
<evidence type="ECO:0000259" key="8">
    <source>
        <dbReference type="PROSITE" id="PS50217"/>
    </source>
</evidence>
<reference evidence="9" key="1">
    <citation type="journal article" date="2017" name="Nat. Genet.">
        <title>Contrasting evolutionary genome dynamics between domesticated and wild yeasts.</title>
        <authorList>
            <person name="Yue J.X."/>
            <person name="Li J."/>
            <person name="Aigrain L."/>
            <person name="Hallin J."/>
            <person name="Persson K."/>
            <person name="Oliver K."/>
            <person name="Bergstrom A."/>
            <person name="Coupland P."/>
            <person name="Warringer J."/>
            <person name="Lagomarsino M.C."/>
            <person name="Fischer G."/>
            <person name="Durbin R."/>
            <person name="Liti G."/>
        </authorList>
    </citation>
    <scope>NUCLEOTIDE SEQUENCE</scope>
    <source>
        <strain evidence="9">CBS432</strain>
    </source>
</reference>
<accession>A0A8B8USJ3</accession>
<organism evidence="9">
    <name type="scientific">Saccharomyces paradoxus</name>
    <name type="common">Yeast</name>
    <name type="synonym">Saccharomyces douglasii</name>
    <dbReference type="NCBI Taxonomy" id="27291"/>
    <lineage>
        <taxon>Eukaryota</taxon>
        <taxon>Fungi</taxon>
        <taxon>Dikarya</taxon>
        <taxon>Ascomycota</taxon>
        <taxon>Saccharomycotina</taxon>
        <taxon>Saccharomycetes</taxon>
        <taxon>Saccharomycetales</taxon>
        <taxon>Saccharomycetaceae</taxon>
        <taxon>Saccharomyces</taxon>
    </lineage>
</organism>
<evidence type="ECO:0000256" key="7">
    <source>
        <dbReference type="SAM" id="MobiDB-lite"/>
    </source>
</evidence>
<reference evidence="9" key="2">
    <citation type="submission" date="2020-01" db="EMBL/GenBank/DDBJ databases">
        <title>Population-level Yeast Reference Genomes.</title>
        <authorList>
            <person name="Yue J.-X."/>
        </authorList>
    </citation>
    <scope>NUCLEOTIDE SEQUENCE</scope>
    <source>
        <strain evidence="9">CBS432</strain>
    </source>
</reference>
<evidence type="ECO:0000256" key="5">
    <source>
        <dbReference type="ARBA" id="ARBA00023242"/>
    </source>
</evidence>
<dbReference type="GO" id="GO:0090575">
    <property type="term" value="C:RNA polymerase II transcription regulator complex"/>
    <property type="evidence" value="ECO:0007669"/>
    <property type="project" value="TreeGrafter"/>
</dbReference>
<evidence type="ECO:0000256" key="6">
    <source>
        <dbReference type="ARBA" id="ARBA00038132"/>
    </source>
</evidence>
<reference evidence="9" key="4">
    <citation type="submission" date="2025-08" db="UniProtKB">
        <authorList>
            <consortium name="RefSeq"/>
        </authorList>
    </citation>
    <scope>IDENTIFICATION</scope>
    <source>
        <strain evidence="9">CBS432</strain>
    </source>
</reference>
<gene>
    <name evidence="9" type="primary">YAP3</name>
    <name evidence="9" type="ORF">SPAR_H00330</name>
</gene>
<dbReference type="PROSITE" id="PS00036">
    <property type="entry name" value="BZIP_BASIC"/>
    <property type="match status" value="1"/>
</dbReference>
<reference evidence="9" key="3">
    <citation type="submission" date="2025-07" db="EMBL/GenBank/DDBJ databases">
        <authorList>
            <consortium name="NCBI Genome Project"/>
        </authorList>
    </citation>
    <scope>NUCLEOTIDE SEQUENCE</scope>
    <source>
        <strain evidence="9">CBS432</strain>
    </source>
</reference>
<keyword evidence="5" id="KW-0539">Nucleus</keyword>
<dbReference type="Gene3D" id="1.20.5.170">
    <property type="match status" value="1"/>
</dbReference>
<dbReference type="GO" id="GO:0000976">
    <property type="term" value="F:transcription cis-regulatory region binding"/>
    <property type="evidence" value="ECO:0007669"/>
    <property type="project" value="InterPro"/>
</dbReference>
<dbReference type="SUPFAM" id="SSF57959">
    <property type="entry name" value="Leucine zipper domain"/>
    <property type="match status" value="1"/>
</dbReference>
<dbReference type="PANTHER" id="PTHR40621">
    <property type="entry name" value="TRANSCRIPTION FACTOR KAPC-RELATED"/>
    <property type="match status" value="1"/>
</dbReference>
<feature type="compositionally biased region" description="Basic and acidic residues" evidence="7">
    <location>
        <begin position="147"/>
        <end position="156"/>
    </location>
</feature>
<dbReference type="VEuPathDB" id="FungiDB:SPAR_H00330"/>
<name>A0A8B8USJ3_SACPA</name>
<protein>
    <submittedName>
        <fullName evidence="9">Yap3p</fullName>
    </submittedName>
</protein>
<dbReference type="GeneID" id="54630969"/>
<comment type="similarity">
    <text evidence="6">Belongs to the bZIP family. YAP subfamily.</text>
</comment>
<dbReference type="InterPro" id="IPR004827">
    <property type="entry name" value="bZIP"/>
</dbReference>
<keyword evidence="3" id="KW-0010">Activator</keyword>
<dbReference type="AlphaFoldDB" id="A0A8B8USJ3"/>
<keyword evidence="2" id="KW-0805">Transcription regulation</keyword>
<dbReference type="Pfam" id="PF00170">
    <property type="entry name" value="bZIP_1"/>
    <property type="match status" value="1"/>
</dbReference>
<dbReference type="InterPro" id="IPR046347">
    <property type="entry name" value="bZIP_sf"/>
</dbReference>
<evidence type="ECO:0000256" key="2">
    <source>
        <dbReference type="ARBA" id="ARBA00023015"/>
    </source>
</evidence>
<keyword evidence="4" id="KW-0804">Transcription</keyword>
<dbReference type="CDD" id="cd14688">
    <property type="entry name" value="bZIP_YAP"/>
    <property type="match status" value="1"/>
</dbReference>
<evidence type="ECO:0000256" key="4">
    <source>
        <dbReference type="ARBA" id="ARBA00023163"/>
    </source>
</evidence>
<dbReference type="RefSeq" id="XP_033766661.1">
    <property type="nucleotide sequence ID" value="XM_033910770.1"/>
</dbReference>
<dbReference type="PANTHER" id="PTHR40621:SF8">
    <property type="entry name" value="AP-1-LIKE TRANSCRIPTION FACTOR YAP3"/>
    <property type="match status" value="1"/>
</dbReference>
<dbReference type="PROSITE" id="PS50217">
    <property type="entry name" value="BZIP"/>
    <property type="match status" value="1"/>
</dbReference>
<evidence type="ECO:0000313" key="9">
    <source>
        <dbReference type="RefSeq" id="XP_033766661.1"/>
    </source>
</evidence>
<dbReference type="OrthoDB" id="4940293at2759"/>
<dbReference type="InterPro" id="IPR050936">
    <property type="entry name" value="AP-1-like"/>
</dbReference>
<dbReference type="GO" id="GO:0001228">
    <property type="term" value="F:DNA-binding transcription activator activity, RNA polymerase II-specific"/>
    <property type="evidence" value="ECO:0007669"/>
    <property type="project" value="TreeGrafter"/>
</dbReference>
<feature type="region of interest" description="Disordered" evidence="7">
    <location>
        <begin position="101"/>
        <end position="172"/>
    </location>
</feature>
<feature type="domain" description="BZIP" evidence="8">
    <location>
        <begin position="153"/>
        <end position="216"/>
    </location>
</feature>
<dbReference type="KEGG" id="spao:SPAR_H00330"/>